<dbReference type="AlphaFoldDB" id="A0A1S2VUF1"/>
<dbReference type="Pfam" id="PF05857">
    <property type="entry name" value="TraX"/>
    <property type="match status" value="1"/>
</dbReference>
<name>A0A1S2VUF1_BIFLN</name>
<feature type="transmembrane region" description="Helical" evidence="1">
    <location>
        <begin position="174"/>
        <end position="191"/>
    </location>
</feature>
<dbReference type="InterPro" id="IPR008875">
    <property type="entry name" value="TraX"/>
</dbReference>
<gene>
    <name evidence="2" type="ORF">BFS26_08485</name>
</gene>
<feature type="transmembrane region" description="Helical" evidence="1">
    <location>
        <begin position="59"/>
        <end position="79"/>
    </location>
</feature>
<dbReference type="EMBL" id="MOAE01000039">
    <property type="protein sequence ID" value="OIN62309.1"/>
    <property type="molecule type" value="Genomic_DNA"/>
</dbReference>
<evidence type="ECO:0000256" key="1">
    <source>
        <dbReference type="SAM" id="Phobius"/>
    </source>
</evidence>
<feature type="transmembrane region" description="Helical" evidence="1">
    <location>
        <begin position="233"/>
        <end position="253"/>
    </location>
</feature>
<evidence type="ECO:0000313" key="2">
    <source>
        <dbReference type="EMBL" id="OIN62309.1"/>
    </source>
</evidence>
<reference evidence="2 3" key="1">
    <citation type="journal article" date="2016" name="BMC Microbiol.">
        <title>Fucosyllactose and L-fucose utilization of infant Bifidobacterium longum and Bifidobacterium kashiwanohense.</title>
        <authorList>
            <person name="Bunesova V."/>
            <person name="Lacroix C."/>
            <person name="Schwab C."/>
        </authorList>
    </citation>
    <scope>NUCLEOTIDE SEQUENCE [LARGE SCALE GENOMIC DNA]</scope>
    <source>
        <strain evidence="2 3">BSM11-5</strain>
    </source>
</reference>
<protein>
    <submittedName>
        <fullName evidence="2">ABC transporter permease</fullName>
    </submittedName>
</protein>
<feature type="transmembrane region" description="Helical" evidence="1">
    <location>
        <begin position="91"/>
        <end position="110"/>
    </location>
</feature>
<feature type="transmembrane region" description="Helical" evidence="1">
    <location>
        <begin position="198"/>
        <end position="221"/>
    </location>
</feature>
<keyword evidence="1" id="KW-0812">Transmembrane</keyword>
<feature type="transmembrane region" description="Helical" evidence="1">
    <location>
        <begin position="122"/>
        <end position="140"/>
    </location>
</feature>
<comment type="caution">
    <text evidence="2">The sequence shown here is derived from an EMBL/GenBank/DDBJ whole genome shotgun (WGS) entry which is preliminary data.</text>
</comment>
<keyword evidence="1" id="KW-0472">Membrane</keyword>
<keyword evidence="1" id="KW-1133">Transmembrane helix</keyword>
<proteinExistence type="predicted"/>
<sequence>MNEVEMEKTRRGEQRRRKGLSVFRLKVIGVIFMALNVASVAILPALVGDPSQDMTALTAIVLCAAASWIAVPIYSWLLFDGYRHTHNAWAYGLRLLVVAVISEVPYDLIMTGEPFSLSVQNPVFGLLIALVVLALVDWLAKNTHGAFRWTLTVLVIIAGLLWDLLLHVGVDQRVLYTGVLTLSFVMVFYFLNARENSMMFTAGLLGAVMCITPAIGVAFLHYRNGEQGFKQPWTKWAFYVIYPVLLVFGALVAA</sequence>
<dbReference type="Proteomes" id="UP000181801">
    <property type="component" value="Unassembled WGS sequence"/>
</dbReference>
<feature type="transmembrane region" description="Helical" evidence="1">
    <location>
        <begin position="21"/>
        <end position="47"/>
    </location>
</feature>
<accession>A0A1S2VUF1</accession>
<evidence type="ECO:0000313" key="3">
    <source>
        <dbReference type="Proteomes" id="UP000181801"/>
    </source>
</evidence>
<feature type="transmembrane region" description="Helical" evidence="1">
    <location>
        <begin position="147"/>
        <end position="168"/>
    </location>
</feature>
<dbReference type="RefSeq" id="WP_071475097.1">
    <property type="nucleotide sequence ID" value="NZ_MOAE01000039.1"/>
</dbReference>
<organism evidence="2 3">
    <name type="scientific">Bifidobacterium longum subsp. suis</name>
    <dbReference type="NCBI Taxonomy" id="1695"/>
    <lineage>
        <taxon>Bacteria</taxon>
        <taxon>Bacillati</taxon>
        <taxon>Actinomycetota</taxon>
        <taxon>Actinomycetes</taxon>
        <taxon>Bifidobacteriales</taxon>
        <taxon>Bifidobacteriaceae</taxon>
        <taxon>Bifidobacterium</taxon>
    </lineage>
</organism>